<organism evidence="2 3">
    <name type="scientific">Phytophthora rubi</name>
    <dbReference type="NCBI Taxonomy" id="129364"/>
    <lineage>
        <taxon>Eukaryota</taxon>
        <taxon>Sar</taxon>
        <taxon>Stramenopiles</taxon>
        <taxon>Oomycota</taxon>
        <taxon>Peronosporomycetes</taxon>
        <taxon>Peronosporales</taxon>
        <taxon>Peronosporaceae</taxon>
        <taxon>Phytophthora</taxon>
    </lineage>
</organism>
<dbReference type="AlphaFoldDB" id="A0A6A3NVB6"/>
<dbReference type="InterPro" id="IPR011993">
    <property type="entry name" value="PH-like_dom_sf"/>
</dbReference>
<gene>
    <name evidence="2" type="ORF">PR002_g1157</name>
</gene>
<reference evidence="2 3" key="1">
    <citation type="submission" date="2018-09" db="EMBL/GenBank/DDBJ databases">
        <title>Genomic investigation of the strawberry pathogen Phytophthora fragariae indicates pathogenicity is determined by transcriptional variation in three key races.</title>
        <authorList>
            <person name="Adams T.M."/>
            <person name="Armitage A.D."/>
            <person name="Sobczyk M.K."/>
            <person name="Bates H.J."/>
            <person name="Dunwell J.M."/>
            <person name="Nellist C.F."/>
            <person name="Harrison R.J."/>
        </authorList>
    </citation>
    <scope>NUCLEOTIDE SEQUENCE [LARGE SCALE GENOMIC DNA]</scope>
    <source>
        <strain evidence="2 3">SCRP324</strain>
    </source>
</reference>
<evidence type="ECO:0000313" key="2">
    <source>
        <dbReference type="EMBL" id="KAE9047228.1"/>
    </source>
</evidence>
<dbReference type="SUPFAM" id="SSF50729">
    <property type="entry name" value="PH domain-like"/>
    <property type="match status" value="1"/>
</dbReference>
<evidence type="ECO:0000313" key="3">
    <source>
        <dbReference type="Proteomes" id="UP000435112"/>
    </source>
</evidence>
<feature type="region of interest" description="Disordered" evidence="1">
    <location>
        <begin position="73"/>
        <end position="123"/>
    </location>
</feature>
<dbReference type="EMBL" id="QXFU01000032">
    <property type="protein sequence ID" value="KAE9047228.1"/>
    <property type="molecule type" value="Genomic_DNA"/>
</dbReference>
<comment type="caution">
    <text evidence="2">The sequence shown here is derived from an EMBL/GenBank/DDBJ whole genome shotgun (WGS) entry which is preliminary data.</text>
</comment>
<feature type="compositionally biased region" description="Polar residues" evidence="1">
    <location>
        <begin position="73"/>
        <end position="89"/>
    </location>
</feature>
<sequence>MFMFYAKSYVLNGSGVKEFYMSYGDYTKFINDFCFANLQLSSVEAAHVFLASCSSPPFHGALFEAAAGGNDKTQTMDCNDSSSQTAESVSGSADRPGSPPRSPSLLLRTSSAAPQPPSPLGKVPLRQEDEKFFFESILLKGGVFKKYGQWGNPHRRFVWCSKDFDAIYWRPLNKKSTLTKDGITVTSMISVLPGNSVRTRYAFMKHLSDDKALSRCFSVVAEDRRLDLEADSEATRELWTSALVFLMREHRSRSVRQT</sequence>
<dbReference type="Proteomes" id="UP000435112">
    <property type="component" value="Unassembled WGS sequence"/>
</dbReference>
<dbReference type="OrthoDB" id="188756at2759"/>
<proteinExistence type="predicted"/>
<evidence type="ECO:0000256" key="1">
    <source>
        <dbReference type="SAM" id="MobiDB-lite"/>
    </source>
</evidence>
<protein>
    <submittedName>
        <fullName evidence="2">Uncharacterized protein</fullName>
    </submittedName>
</protein>
<dbReference type="Gene3D" id="2.30.29.30">
    <property type="entry name" value="Pleckstrin-homology domain (PH domain)/Phosphotyrosine-binding domain (PTB)"/>
    <property type="match status" value="1"/>
</dbReference>
<feature type="compositionally biased region" description="Low complexity" evidence="1">
    <location>
        <begin position="103"/>
        <end position="113"/>
    </location>
</feature>
<accession>A0A6A3NVB6</accession>
<name>A0A6A3NVB6_9STRA</name>